<feature type="transmembrane region" description="Helical" evidence="5">
    <location>
        <begin position="383"/>
        <end position="402"/>
    </location>
</feature>
<keyword evidence="7" id="KW-0808">Transferase</keyword>
<feature type="transmembrane region" description="Helical" evidence="5">
    <location>
        <begin position="115"/>
        <end position="137"/>
    </location>
</feature>
<feature type="domain" description="O-antigen ligase-related" evidence="6">
    <location>
        <begin position="179"/>
        <end position="337"/>
    </location>
</feature>
<evidence type="ECO:0000259" key="6">
    <source>
        <dbReference type="Pfam" id="PF04932"/>
    </source>
</evidence>
<evidence type="ECO:0000313" key="8">
    <source>
        <dbReference type="Proteomes" id="UP000531231"/>
    </source>
</evidence>
<dbReference type="InterPro" id="IPR007016">
    <property type="entry name" value="O-antigen_ligase-rel_domated"/>
</dbReference>
<keyword evidence="2 5" id="KW-0812">Transmembrane</keyword>
<dbReference type="PANTHER" id="PTHR37422">
    <property type="entry name" value="TEICHURONIC ACID BIOSYNTHESIS PROTEIN TUAE"/>
    <property type="match status" value="1"/>
</dbReference>
<feature type="transmembrane region" description="Helical" evidence="5">
    <location>
        <begin position="325"/>
        <end position="347"/>
    </location>
</feature>
<dbReference type="EC" id="2.4.1.-" evidence="7"/>
<protein>
    <submittedName>
        <fullName evidence="7">O-antigen ligase</fullName>
        <ecNumber evidence="7">2.4.1.-</ecNumber>
    </submittedName>
</protein>
<evidence type="ECO:0000256" key="3">
    <source>
        <dbReference type="ARBA" id="ARBA00022989"/>
    </source>
</evidence>
<dbReference type="GO" id="GO:0016020">
    <property type="term" value="C:membrane"/>
    <property type="evidence" value="ECO:0007669"/>
    <property type="project" value="UniProtKB-SubCell"/>
</dbReference>
<dbReference type="AlphaFoldDB" id="A0A7W8AIE8"/>
<organism evidence="7 8">
    <name type="scientific">Pseudochrobactrum saccharolyticum</name>
    <dbReference type="NCBI Taxonomy" id="354352"/>
    <lineage>
        <taxon>Bacteria</taxon>
        <taxon>Pseudomonadati</taxon>
        <taxon>Pseudomonadota</taxon>
        <taxon>Alphaproteobacteria</taxon>
        <taxon>Hyphomicrobiales</taxon>
        <taxon>Brucellaceae</taxon>
        <taxon>Pseudochrobactrum</taxon>
    </lineage>
</organism>
<reference evidence="7 8" key="1">
    <citation type="submission" date="2020-08" db="EMBL/GenBank/DDBJ databases">
        <title>Genomic Encyclopedia of Type Strains, Phase IV (KMG-IV): sequencing the most valuable type-strain genomes for metagenomic binning, comparative biology and taxonomic classification.</title>
        <authorList>
            <person name="Goeker M."/>
        </authorList>
    </citation>
    <scope>NUCLEOTIDE SEQUENCE [LARGE SCALE GENOMIC DNA]</scope>
    <source>
        <strain evidence="7 8">DSM 25620</strain>
    </source>
</reference>
<sequence length="429" mass="47474">MRILQKNFLIRRRIDLWILCLAAMAMPVRYAFGPIVLFAYSCIGFYLALYKHRWHRMYGAYFYILISAYMIWSLGLMAWRGELSIANRQVGYVLLLWIYSFAGLGMVLIRDPLRILAFGSRIGIILCAVVVAGEALLWGGRIGVGGNPAVFAYAAAIAAVAATLPIKNAPRLLPNGPWYLVIGTGIVFASETRAVMITLALLAIFEIIVLIGRIASHKVKIGSSLILAACLTAVFTVGPVAGVLSQRFAGMVHYYETGDSSLWVDKSSADTREQMWRGAVKVVKKYPLIGVGSEQKMPAVRTALGDQATLLDGYIHVHNSVFDELLVNGAIGFLLLLAMAISGFIFLWRNNTDYTIRRVLIYFTISWGSYAMLHNPLLHETSIAVTMFFFSVVYAGTSRNILRRNSDARNALAFYNREKPSPVAAIKPA</sequence>
<evidence type="ECO:0000256" key="1">
    <source>
        <dbReference type="ARBA" id="ARBA00004141"/>
    </source>
</evidence>
<name>A0A7W8AIE8_9HYPH</name>
<dbReference type="Pfam" id="PF04932">
    <property type="entry name" value="Wzy_C"/>
    <property type="match status" value="1"/>
</dbReference>
<keyword evidence="7" id="KW-0436">Ligase</keyword>
<dbReference type="Proteomes" id="UP000531231">
    <property type="component" value="Unassembled WGS sequence"/>
</dbReference>
<evidence type="ECO:0000256" key="2">
    <source>
        <dbReference type="ARBA" id="ARBA00022692"/>
    </source>
</evidence>
<dbReference type="GO" id="GO:0016874">
    <property type="term" value="F:ligase activity"/>
    <property type="evidence" value="ECO:0007669"/>
    <property type="project" value="UniProtKB-KW"/>
</dbReference>
<feature type="transmembrane region" description="Helical" evidence="5">
    <location>
        <begin position="359"/>
        <end position="377"/>
    </location>
</feature>
<accession>A0A7W8AIE8</accession>
<feature type="transmembrane region" description="Helical" evidence="5">
    <location>
        <begin position="16"/>
        <end position="48"/>
    </location>
</feature>
<dbReference type="EMBL" id="JACHIL010000001">
    <property type="protein sequence ID" value="MBB5089603.1"/>
    <property type="molecule type" value="Genomic_DNA"/>
</dbReference>
<evidence type="ECO:0000256" key="4">
    <source>
        <dbReference type="ARBA" id="ARBA00023136"/>
    </source>
</evidence>
<dbReference type="RefSeq" id="WP_210307564.1">
    <property type="nucleotide sequence ID" value="NZ_JACHIL010000001.1"/>
</dbReference>
<dbReference type="GO" id="GO:0016757">
    <property type="term" value="F:glycosyltransferase activity"/>
    <property type="evidence" value="ECO:0007669"/>
    <property type="project" value="UniProtKB-KW"/>
</dbReference>
<dbReference type="PANTHER" id="PTHR37422:SF13">
    <property type="entry name" value="LIPOPOLYSACCHARIDE BIOSYNTHESIS PROTEIN PA4999-RELATED"/>
    <property type="match status" value="1"/>
</dbReference>
<keyword evidence="3 5" id="KW-1133">Transmembrane helix</keyword>
<gene>
    <name evidence="7" type="ORF">HNQ68_000115</name>
</gene>
<comment type="subcellular location">
    <subcellularLocation>
        <location evidence="1">Membrane</location>
        <topology evidence="1">Multi-pass membrane protein</topology>
    </subcellularLocation>
</comment>
<comment type="caution">
    <text evidence="7">The sequence shown here is derived from an EMBL/GenBank/DDBJ whole genome shotgun (WGS) entry which is preliminary data.</text>
</comment>
<keyword evidence="4 5" id="KW-0472">Membrane</keyword>
<feature type="transmembrane region" description="Helical" evidence="5">
    <location>
        <begin position="178"/>
        <end position="211"/>
    </location>
</feature>
<feature type="transmembrane region" description="Helical" evidence="5">
    <location>
        <begin position="149"/>
        <end position="166"/>
    </location>
</feature>
<evidence type="ECO:0000256" key="5">
    <source>
        <dbReference type="SAM" id="Phobius"/>
    </source>
</evidence>
<dbReference type="InterPro" id="IPR051533">
    <property type="entry name" value="WaaL-like"/>
</dbReference>
<feature type="transmembrane region" description="Helical" evidence="5">
    <location>
        <begin position="60"/>
        <end position="79"/>
    </location>
</feature>
<proteinExistence type="predicted"/>
<keyword evidence="8" id="KW-1185">Reference proteome</keyword>
<feature type="transmembrane region" description="Helical" evidence="5">
    <location>
        <begin position="223"/>
        <end position="244"/>
    </location>
</feature>
<feature type="transmembrane region" description="Helical" evidence="5">
    <location>
        <begin position="91"/>
        <end position="109"/>
    </location>
</feature>
<keyword evidence="7" id="KW-0328">Glycosyltransferase</keyword>
<evidence type="ECO:0000313" key="7">
    <source>
        <dbReference type="EMBL" id="MBB5089603.1"/>
    </source>
</evidence>